<evidence type="ECO:0000256" key="3">
    <source>
        <dbReference type="ARBA" id="ARBA00022679"/>
    </source>
</evidence>
<evidence type="ECO:0000256" key="5">
    <source>
        <dbReference type="ARBA" id="ARBA00022777"/>
    </source>
</evidence>
<sequence length="446" mass="46582">MVAGRRLVAPLGRGGEGEVWEAERPDGTPCALKVIRPEVLAGSDDVRRRGRWLVRIDHPALVRVTRGGRFTAGDLAGWGFVEMDLVTGDSLATVGPVPDALEALADVAEALDLLHAGAWSDGVPLVHRDVKPGNLIATRDGLVLVDPSTMRGLDTTDLTRVGTPAYLAPEVVTGRFGPLADVHSLAATGIALLTGLRAHALTELLAELREDPAGHDLPGGLLAGVATDPARRPGTCAAVVDPRARITVAPPSDPVVHEDPRQPTLLLPVHDIHRHPEDPVDDADARLGWPLAALAVVLLTPSVAWALGGDGAASVMVGVFALATVLHLIVHVVTGRAALALFAPPWAWGDLLAGLDDAGDDRGRWLADTVAGLLLLGSGAVGLAVVEALPRWTPLAVVLVVLLLIVVVAAHARTAGRFGWALAWTLWLPVRLVGAVPRVVVSGGRR</sequence>
<organism evidence="9 10">
    <name type="scientific">Euzebya pacifica</name>
    <dbReference type="NCBI Taxonomy" id="1608957"/>
    <lineage>
        <taxon>Bacteria</taxon>
        <taxon>Bacillati</taxon>
        <taxon>Actinomycetota</taxon>
        <taxon>Nitriliruptoria</taxon>
        <taxon>Euzebyales</taxon>
    </lineage>
</organism>
<evidence type="ECO:0000256" key="2">
    <source>
        <dbReference type="ARBA" id="ARBA00022527"/>
    </source>
</evidence>
<dbReference type="SMART" id="SM00220">
    <property type="entry name" value="S_TKc"/>
    <property type="match status" value="1"/>
</dbReference>
<dbReference type="PANTHER" id="PTHR43289:SF6">
    <property type="entry name" value="SERINE_THREONINE-PROTEIN KINASE NEKL-3"/>
    <property type="match status" value="1"/>
</dbReference>
<evidence type="ECO:0000313" key="9">
    <source>
        <dbReference type="EMBL" id="AXV05541.1"/>
    </source>
</evidence>
<name>A0A346XTJ4_9ACTN</name>
<evidence type="ECO:0000256" key="7">
    <source>
        <dbReference type="SAM" id="Phobius"/>
    </source>
</evidence>
<gene>
    <name evidence="9" type="ORF">DVS28_a0840</name>
</gene>
<feature type="transmembrane region" description="Helical" evidence="7">
    <location>
        <begin position="392"/>
        <end position="412"/>
    </location>
</feature>
<dbReference type="Gene3D" id="3.30.200.20">
    <property type="entry name" value="Phosphorylase Kinase, domain 1"/>
    <property type="match status" value="1"/>
</dbReference>
<dbReference type="InterPro" id="IPR011009">
    <property type="entry name" value="Kinase-like_dom_sf"/>
</dbReference>
<keyword evidence="3" id="KW-0808">Transferase</keyword>
<proteinExistence type="predicted"/>
<dbReference type="GO" id="GO:0004674">
    <property type="term" value="F:protein serine/threonine kinase activity"/>
    <property type="evidence" value="ECO:0007669"/>
    <property type="project" value="UniProtKB-KW"/>
</dbReference>
<evidence type="ECO:0000256" key="1">
    <source>
        <dbReference type="ARBA" id="ARBA00012513"/>
    </source>
</evidence>
<dbReference type="Gene3D" id="1.10.510.10">
    <property type="entry name" value="Transferase(Phosphotransferase) domain 1"/>
    <property type="match status" value="1"/>
</dbReference>
<dbReference type="GO" id="GO:0005524">
    <property type="term" value="F:ATP binding"/>
    <property type="evidence" value="ECO:0007669"/>
    <property type="project" value="UniProtKB-KW"/>
</dbReference>
<reference evidence="9 10" key="1">
    <citation type="submission" date="2018-09" db="EMBL/GenBank/DDBJ databases">
        <title>Complete genome sequence of Euzebya sp. DY32-46 isolated from seawater of Pacific Ocean.</title>
        <authorList>
            <person name="Xu L."/>
            <person name="Wu Y.-H."/>
            <person name="Xu X.-W."/>
        </authorList>
    </citation>
    <scope>NUCLEOTIDE SEQUENCE [LARGE SCALE GENOMIC DNA]</scope>
    <source>
        <strain evidence="9 10">DY32-46</strain>
    </source>
</reference>
<dbReference type="EC" id="2.7.11.1" evidence="1"/>
<dbReference type="AlphaFoldDB" id="A0A346XTJ4"/>
<evidence type="ECO:0000259" key="8">
    <source>
        <dbReference type="PROSITE" id="PS50011"/>
    </source>
</evidence>
<feature type="transmembrane region" description="Helical" evidence="7">
    <location>
        <begin position="287"/>
        <end position="307"/>
    </location>
</feature>
<keyword evidence="7" id="KW-1133">Transmembrane helix</keyword>
<evidence type="ECO:0000313" key="10">
    <source>
        <dbReference type="Proteomes" id="UP000264006"/>
    </source>
</evidence>
<dbReference type="SUPFAM" id="SSF56112">
    <property type="entry name" value="Protein kinase-like (PK-like)"/>
    <property type="match status" value="1"/>
</dbReference>
<dbReference type="EMBL" id="CP031165">
    <property type="protein sequence ID" value="AXV05541.1"/>
    <property type="molecule type" value="Genomic_DNA"/>
</dbReference>
<keyword evidence="7" id="KW-0472">Membrane</keyword>
<keyword evidence="10" id="KW-1185">Reference proteome</keyword>
<keyword evidence="4" id="KW-0547">Nucleotide-binding</keyword>
<keyword evidence="5 9" id="KW-0418">Kinase</keyword>
<dbReference type="PANTHER" id="PTHR43289">
    <property type="entry name" value="MITOGEN-ACTIVATED PROTEIN KINASE KINASE KINASE 20-RELATED"/>
    <property type="match status" value="1"/>
</dbReference>
<feature type="domain" description="Protein kinase" evidence="8">
    <location>
        <begin position="5"/>
        <end position="244"/>
    </location>
</feature>
<evidence type="ECO:0000256" key="6">
    <source>
        <dbReference type="ARBA" id="ARBA00022840"/>
    </source>
</evidence>
<dbReference type="InterPro" id="IPR000719">
    <property type="entry name" value="Prot_kinase_dom"/>
</dbReference>
<accession>A0A346XTJ4</accession>
<keyword evidence="6" id="KW-0067">ATP-binding</keyword>
<dbReference type="KEGG" id="euz:DVS28_a0840"/>
<dbReference type="Pfam" id="PF00069">
    <property type="entry name" value="Pkinase"/>
    <property type="match status" value="1"/>
</dbReference>
<feature type="transmembrane region" description="Helical" evidence="7">
    <location>
        <begin position="319"/>
        <end position="343"/>
    </location>
</feature>
<protein>
    <recommendedName>
        <fullName evidence="1">non-specific serine/threonine protein kinase</fullName>
        <ecNumber evidence="1">2.7.11.1</ecNumber>
    </recommendedName>
</protein>
<dbReference type="Proteomes" id="UP000264006">
    <property type="component" value="Chromosome"/>
</dbReference>
<keyword evidence="2 9" id="KW-0723">Serine/threonine-protein kinase</keyword>
<feature type="transmembrane region" description="Helical" evidence="7">
    <location>
        <begin position="363"/>
        <end position="385"/>
    </location>
</feature>
<evidence type="ECO:0000256" key="4">
    <source>
        <dbReference type="ARBA" id="ARBA00022741"/>
    </source>
</evidence>
<keyword evidence="7" id="KW-0812">Transmembrane</keyword>
<feature type="transmembrane region" description="Helical" evidence="7">
    <location>
        <begin position="418"/>
        <end position="441"/>
    </location>
</feature>
<dbReference type="PROSITE" id="PS50011">
    <property type="entry name" value="PROTEIN_KINASE_DOM"/>
    <property type="match status" value="1"/>
</dbReference>